<dbReference type="CDD" id="cd08897">
    <property type="entry name" value="SRPBCC_CalC_Aha1-like_4"/>
    <property type="match status" value="1"/>
</dbReference>
<evidence type="ECO:0000313" key="3">
    <source>
        <dbReference type="EMBL" id="AZU62503.1"/>
    </source>
</evidence>
<gene>
    <name evidence="3" type="ORF">CHR53_15135</name>
</gene>
<proteinExistence type="inferred from homology"/>
<name>A0A3T0HZL8_9BACI</name>
<dbReference type="OrthoDB" id="384974at2"/>
<organism evidence="3 4">
    <name type="scientific">Neobacillus mesonae</name>
    <dbReference type="NCBI Taxonomy" id="1193713"/>
    <lineage>
        <taxon>Bacteria</taxon>
        <taxon>Bacillati</taxon>
        <taxon>Bacillota</taxon>
        <taxon>Bacilli</taxon>
        <taxon>Bacillales</taxon>
        <taxon>Bacillaceae</taxon>
        <taxon>Neobacillus</taxon>
    </lineage>
</organism>
<feature type="domain" description="Activator of Hsp90 ATPase homologue 1/2-like C-terminal" evidence="2">
    <location>
        <begin position="26"/>
        <end position="149"/>
    </location>
</feature>
<dbReference type="KEGG" id="nmk:CHR53_15135"/>
<dbReference type="Proteomes" id="UP000282892">
    <property type="component" value="Chromosome"/>
</dbReference>
<protein>
    <submittedName>
        <fullName evidence="3">Polyketide cyclase</fullName>
    </submittedName>
</protein>
<dbReference type="Gene3D" id="3.30.530.20">
    <property type="match status" value="1"/>
</dbReference>
<evidence type="ECO:0000256" key="1">
    <source>
        <dbReference type="ARBA" id="ARBA00006817"/>
    </source>
</evidence>
<dbReference type="Pfam" id="PF08327">
    <property type="entry name" value="AHSA1"/>
    <property type="match status" value="1"/>
</dbReference>
<comment type="similarity">
    <text evidence="1">Belongs to the AHA1 family.</text>
</comment>
<evidence type="ECO:0000313" key="4">
    <source>
        <dbReference type="Proteomes" id="UP000282892"/>
    </source>
</evidence>
<evidence type="ECO:0000259" key="2">
    <source>
        <dbReference type="Pfam" id="PF08327"/>
    </source>
</evidence>
<sequence>MPKIFILKEAEKVEIFKEVTVETTVKAPVEKVWEYWTEPTHITKWNFASEEWHSPFAENDLREGGKFISRMEAKDGSFGFDFEGVYDEIKLHKLIAYSMADGRKVKINFNDRGNETEVIETFDAETTNSIELQQQGWQAILNNFKKYVEQT</sequence>
<reference evidence="3 4" key="1">
    <citation type="submission" date="2017-07" db="EMBL/GenBank/DDBJ databases">
        <title>The complete genome sequence of Bacillus mesonae strain H20-5, an efficient strain improving plant abiotic stress resistance.</title>
        <authorList>
            <person name="Kim S.Y."/>
            <person name="Song H."/>
            <person name="Sang M.K."/>
            <person name="Weon H.-Y."/>
            <person name="Song J."/>
        </authorList>
    </citation>
    <scope>NUCLEOTIDE SEQUENCE [LARGE SCALE GENOMIC DNA]</scope>
    <source>
        <strain evidence="3 4">H20-5</strain>
    </source>
</reference>
<dbReference type="EMBL" id="CP022572">
    <property type="protein sequence ID" value="AZU62503.1"/>
    <property type="molecule type" value="Genomic_DNA"/>
</dbReference>
<dbReference type="InterPro" id="IPR023393">
    <property type="entry name" value="START-like_dom_sf"/>
</dbReference>
<dbReference type="STRING" id="1193713.GCA_001636315_05480"/>
<dbReference type="AlphaFoldDB" id="A0A3T0HZL8"/>
<dbReference type="InterPro" id="IPR013538">
    <property type="entry name" value="ASHA1/2-like_C"/>
</dbReference>
<keyword evidence="4" id="KW-1185">Reference proteome</keyword>
<dbReference type="SUPFAM" id="SSF55961">
    <property type="entry name" value="Bet v1-like"/>
    <property type="match status" value="1"/>
</dbReference>
<accession>A0A3T0HZL8</accession>